<dbReference type="KEGG" id="dpn:BCB69_01675"/>
<feature type="binding site" evidence="9">
    <location>
        <begin position="88"/>
        <end position="90"/>
    </location>
    <ligand>
        <name>ATP</name>
        <dbReference type="ChEBI" id="CHEBI:30616"/>
    </ligand>
</feature>
<dbReference type="GO" id="GO:0005737">
    <property type="term" value="C:cytoplasm"/>
    <property type="evidence" value="ECO:0007669"/>
    <property type="project" value="UniProtKB-SubCell"/>
</dbReference>
<evidence type="ECO:0000256" key="4">
    <source>
        <dbReference type="ARBA" id="ARBA00022741"/>
    </source>
</evidence>
<dbReference type="EC" id="2.7.7.3" evidence="9"/>
<reference evidence="12" key="1">
    <citation type="submission" date="2016-08" db="EMBL/GenBank/DDBJ databases">
        <authorList>
            <person name="Holder M.E."/>
            <person name="Ajami N.J."/>
            <person name="Petrosino J.F."/>
        </authorList>
    </citation>
    <scope>NUCLEOTIDE SEQUENCE [LARGE SCALE GENOMIC DNA]</scope>
    <source>
        <strain evidence="12">F0677</strain>
    </source>
</reference>
<keyword evidence="5 9" id="KW-0067">ATP-binding</keyword>
<dbReference type="SUPFAM" id="SSF52374">
    <property type="entry name" value="Nucleotidylyl transferase"/>
    <property type="match status" value="1"/>
</dbReference>
<dbReference type="STRING" id="39950.BCB69_01675"/>
<comment type="catalytic activity">
    <reaction evidence="8 9">
        <text>(R)-4'-phosphopantetheine + ATP + H(+) = 3'-dephospho-CoA + diphosphate</text>
        <dbReference type="Rhea" id="RHEA:19801"/>
        <dbReference type="ChEBI" id="CHEBI:15378"/>
        <dbReference type="ChEBI" id="CHEBI:30616"/>
        <dbReference type="ChEBI" id="CHEBI:33019"/>
        <dbReference type="ChEBI" id="CHEBI:57328"/>
        <dbReference type="ChEBI" id="CHEBI:61723"/>
        <dbReference type="EC" id="2.7.7.3"/>
    </reaction>
</comment>
<dbReference type="GO" id="GO:0005524">
    <property type="term" value="F:ATP binding"/>
    <property type="evidence" value="ECO:0007669"/>
    <property type="project" value="UniProtKB-KW"/>
</dbReference>
<dbReference type="Gene3D" id="3.40.50.620">
    <property type="entry name" value="HUPs"/>
    <property type="match status" value="1"/>
</dbReference>
<dbReference type="EMBL" id="CP017037">
    <property type="protein sequence ID" value="AOH38803.1"/>
    <property type="molecule type" value="Genomic_DNA"/>
</dbReference>
<dbReference type="PANTHER" id="PTHR21342">
    <property type="entry name" value="PHOSPHOPANTETHEINE ADENYLYLTRANSFERASE"/>
    <property type="match status" value="1"/>
</dbReference>
<comment type="similarity">
    <text evidence="9">Belongs to the bacterial CoaD family.</text>
</comment>
<keyword evidence="4 9" id="KW-0547">Nucleotide-binding</keyword>
<dbReference type="RefSeq" id="WP_069176833.1">
    <property type="nucleotide sequence ID" value="NZ_CP017037.1"/>
</dbReference>
<dbReference type="NCBIfam" id="TIGR00125">
    <property type="entry name" value="cyt_tran_rel"/>
    <property type="match status" value="1"/>
</dbReference>
<evidence type="ECO:0000256" key="3">
    <source>
        <dbReference type="ARBA" id="ARBA00022695"/>
    </source>
</evidence>
<feature type="binding site" evidence="9">
    <location>
        <position position="73"/>
    </location>
    <ligand>
        <name>substrate</name>
    </ligand>
</feature>
<dbReference type="UniPathway" id="UPA00241">
    <property type="reaction ID" value="UER00355"/>
</dbReference>
<feature type="binding site" evidence="9">
    <location>
        <position position="98"/>
    </location>
    <ligand>
        <name>ATP</name>
        <dbReference type="ChEBI" id="CHEBI:30616"/>
    </ligand>
</feature>
<dbReference type="InterPro" id="IPR014729">
    <property type="entry name" value="Rossmann-like_a/b/a_fold"/>
</dbReference>
<organism evidence="11 12">
    <name type="scientific">Dialister pneumosintes</name>
    <dbReference type="NCBI Taxonomy" id="39950"/>
    <lineage>
        <taxon>Bacteria</taxon>
        <taxon>Bacillati</taxon>
        <taxon>Bacillota</taxon>
        <taxon>Negativicutes</taxon>
        <taxon>Veillonellales</taxon>
        <taxon>Veillonellaceae</taxon>
        <taxon>Dialister</taxon>
    </lineage>
</organism>
<dbReference type="InterPro" id="IPR001980">
    <property type="entry name" value="PPAT"/>
</dbReference>
<accession>A0A1B3WCW1</accession>
<comment type="pathway">
    <text evidence="9">Cofactor biosynthesis; coenzyme A biosynthesis; CoA from (R)-pantothenate: step 4/5.</text>
</comment>
<feature type="binding site" evidence="9">
    <location>
        <position position="87"/>
    </location>
    <ligand>
        <name>substrate</name>
    </ligand>
</feature>
<protein>
    <recommendedName>
        <fullName evidence="9">Phosphopantetheine adenylyltransferase</fullName>
        <ecNumber evidence="9">2.7.7.3</ecNumber>
    </recommendedName>
    <alternativeName>
        <fullName evidence="9">Dephospho-CoA pyrophosphorylase</fullName>
    </alternativeName>
    <alternativeName>
        <fullName evidence="9">Pantetheine-phosphate adenylyltransferase</fullName>
        <shortName evidence="9">PPAT</shortName>
    </alternativeName>
</protein>
<feature type="binding site" evidence="9">
    <location>
        <position position="41"/>
    </location>
    <ligand>
        <name>substrate</name>
    </ligand>
</feature>
<sequence>MKLAIYPGSFDPITNGHLNVIERASKLVDHLIVAVLDNPNKQSMFTMGERVHMLKKVTETLSNVEIDSSHKLLYEYAQEKNCKFLVRGIRFYAEFESEFQRALLLRKIAPQLETIFLTTESEYSYLSSSIVKEIAFFGGDIKQMVPSYVETMIQGKIKIHKSEV</sequence>
<evidence type="ECO:0000256" key="2">
    <source>
        <dbReference type="ARBA" id="ARBA00022679"/>
    </source>
</evidence>
<evidence type="ECO:0000256" key="8">
    <source>
        <dbReference type="ARBA" id="ARBA00029346"/>
    </source>
</evidence>
<feature type="binding site" evidence="9">
    <location>
        <position position="17"/>
    </location>
    <ligand>
        <name>ATP</name>
        <dbReference type="ChEBI" id="CHEBI:30616"/>
    </ligand>
</feature>
<dbReference type="CDD" id="cd02163">
    <property type="entry name" value="PPAT"/>
    <property type="match status" value="1"/>
</dbReference>
<evidence type="ECO:0000313" key="12">
    <source>
        <dbReference type="Proteomes" id="UP000094757"/>
    </source>
</evidence>
<keyword evidence="6 9" id="KW-0460">Magnesium</keyword>
<comment type="subcellular location">
    <subcellularLocation>
        <location evidence="9">Cytoplasm</location>
    </subcellularLocation>
</comment>
<comment type="subunit">
    <text evidence="9">Homohexamer.</text>
</comment>
<feature type="site" description="Transition state stabilizer" evidence="9">
    <location>
        <position position="17"/>
    </location>
</feature>
<keyword evidence="7 9" id="KW-0173">Coenzyme A biosynthesis</keyword>
<feature type="binding site" evidence="9">
    <location>
        <position position="9"/>
    </location>
    <ligand>
        <name>substrate</name>
    </ligand>
</feature>
<dbReference type="InterPro" id="IPR004821">
    <property type="entry name" value="Cyt_trans-like"/>
</dbReference>
<comment type="function">
    <text evidence="9">Reversibly transfers an adenylyl group from ATP to 4'-phosphopantetheine, yielding dephospho-CoA (dPCoA) and pyrophosphate.</text>
</comment>
<dbReference type="GO" id="GO:0004595">
    <property type="term" value="F:pantetheine-phosphate adenylyltransferase activity"/>
    <property type="evidence" value="ECO:0007669"/>
    <property type="project" value="UniProtKB-UniRule"/>
</dbReference>
<evidence type="ECO:0000313" key="11">
    <source>
        <dbReference type="EMBL" id="AOH38803.1"/>
    </source>
</evidence>
<dbReference type="Proteomes" id="UP000094757">
    <property type="component" value="Chromosome"/>
</dbReference>
<evidence type="ECO:0000256" key="6">
    <source>
        <dbReference type="ARBA" id="ARBA00022842"/>
    </source>
</evidence>
<feature type="binding site" evidence="9">
    <location>
        <begin position="9"/>
        <end position="10"/>
    </location>
    <ligand>
        <name>ATP</name>
        <dbReference type="ChEBI" id="CHEBI:30616"/>
    </ligand>
</feature>
<keyword evidence="1 9" id="KW-0963">Cytoplasm</keyword>
<dbReference type="PANTHER" id="PTHR21342:SF1">
    <property type="entry name" value="PHOSPHOPANTETHEINE ADENYLYLTRANSFERASE"/>
    <property type="match status" value="1"/>
</dbReference>
<dbReference type="GO" id="GO:0015937">
    <property type="term" value="P:coenzyme A biosynthetic process"/>
    <property type="evidence" value="ECO:0007669"/>
    <property type="project" value="UniProtKB-UniRule"/>
</dbReference>
<evidence type="ECO:0000256" key="9">
    <source>
        <dbReference type="HAMAP-Rule" id="MF_00151"/>
    </source>
</evidence>
<gene>
    <name evidence="9" type="primary">coaD</name>
    <name evidence="11" type="ORF">BCB69_01675</name>
</gene>
<evidence type="ECO:0000256" key="5">
    <source>
        <dbReference type="ARBA" id="ARBA00022840"/>
    </source>
</evidence>
<name>A0A1B3WCW1_9FIRM</name>
<feature type="domain" description="Cytidyltransferase-like" evidence="10">
    <location>
        <begin position="5"/>
        <end position="133"/>
    </location>
</feature>
<proteinExistence type="inferred from homology"/>
<dbReference type="AlphaFoldDB" id="A0A1B3WCW1"/>
<evidence type="ECO:0000256" key="1">
    <source>
        <dbReference type="ARBA" id="ARBA00022490"/>
    </source>
</evidence>
<evidence type="ECO:0000256" key="7">
    <source>
        <dbReference type="ARBA" id="ARBA00022993"/>
    </source>
</evidence>
<feature type="binding site" evidence="9">
    <location>
        <begin position="123"/>
        <end position="129"/>
    </location>
    <ligand>
        <name>ATP</name>
        <dbReference type="ChEBI" id="CHEBI:30616"/>
    </ligand>
</feature>
<dbReference type="HAMAP" id="MF_00151">
    <property type="entry name" value="PPAT_bact"/>
    <property type="match status" value="1"/>
</dbReference>
<evidence type="ECO:0000259" key="10">
    <source>
        <dbReference type="Pfam" id="PF01467"/>
    </source>
</evidence>
<dbReference type="PRINTS" id="PR01020">
    <property type="entry name" value="LPSBIOSNTHSS"/>
</dbReference>
<dbReference type="Pfam" id="PF01467">
    <property type="entry name" value="CTP_transf_like"/>
    <property type="match status" value="1"/>
</dbReference>
<keyword evidence="2 9" id="KW-0808">Transferase</keyword>
<comment type="cofactor">
    <cofactor evidence="9">
        <name>Mg(2+)</name>
        <dbReference type="ChEBI" id="CHEBI:18420"/>
    </cofactor>
</comment>
<keyword evidence="3 9" id="KW-0548">Nucleotidyltransferase</keyword>
<dbReference type="NCBIfam" id="TIGR01510">
    <property type="entry name" value="coaD_prev_kdtB"/>
    <property type="match status" value="1"/>
</dbReference>